<dbReference type="EMBL" id="GL996501">
    <property type="protein sequence ID" value="EGW32987.1"/>
    <property type="molecule type" value="Genomic_DNA"/>
</dbReference>
<gene>
    <name evidence="2" type="ORF">SPAPADRAFT_49916</name>
</gene>
<dbReference type="eggNOG" id="ENOG502RQE4">
    <property type="taxonomic scope" value="Eukaryota"/>
</dbReference>
<dbReference type="KEGG" id="spaa:SPAPADRAFT_49916"/>
<dbReference type="GeneID" id="18871385"/>
<dbReference type="RefSeq" id="XP_007374502.1">
    <property type="nucleotide sequence ID" value="XM_007374440.1"/>
</dbReference>
<name>G3AKT2_SPAPN</name>
<dbReference type="AlphaFoldDB" id="G3AKT2"/>
<reference evidence="2 3" key="1">
    <citation type="journal article" date="2011" name="Proc. Natl. Acad. Sci. U.S.A.">
        <title>Comparative genomics of xylose-fermenting fungi for enhanced biofuel production.</title>
        <authorList>
            <person name="Wohlbach D.J."/>
            <person name="Kuo A."/>
            <person name="Sato T.K."/>
            <person name="Potts K.M."/>
            <person name="Salamov A.A."/>
            <person name="LaButti K.M."/>
            <person name="Sun H."/>
            <person name="Clum A."/>
            <person name="Pangilinan J.L."/>
            <person name="Lindquist E.A."/>
            <person name="Lucas S."/>
            <person name="Lapidus A."/>
            <person name="Jin M."/>
            <person name="Gunawan C."/>
            <person name="Balan V."/>
            <person name="Dale B.E."/>
            <person name="Jeffries T.W."/>
            <person name="Zinkel R."/>
            <person name="Barry K.W."/>
            <person name="Grigoriev I.V."/>
            <person name="Gasch A.P."/>
        </authorList>
    </citation>
    <scope>NUCLEOTIDE SEQUENCE [LARGE SCALE GENOMIC DNA]</scope>
    <source>
        <strain evidence="3">NRRL Y-27907 / 11-Y1</strain>
    </source>
</reference>
<evidence type="ECO:0000256" key="1">
    <source>
        <dbReference type="SAM" id="MobiDB-lite"/>
    </source>
</evidence>
<dbReference type="InParanoid" id="G3AKT2"/>
<feature type="compositionally biased region" description="Polar residues" evidence="1">
    <location>
        <begin position="1"/>
        <end position="13"/>
    </location>
</feature>
<feature type="region of interest" description="Disordered" evidence="1">
    <location>
        <begin position="1"/>
        <end position="51"/>
    </location>
</feature>
<keyword evidence="3" id="KW-1185">Reference proteome</keyword>
<organism evidence="3">
    <name type="scientific">Spathaspora passalidarum (strain NRRL Y-27907 / 11-Y1)</name>
    <dbReference type="NCBI Taxonomy" id="619300"/>
    <lineage>
        <taxon>Eukaryota</taxon>
        <taxon>Fungi</taxon>
        <taxon>Dikarya</taxon>
        <taxon>Ascomycota</taxon>
        <taxon>Saccharomycotina</taxon>
        <taxon>Pichiomycetes</taxon>
        <taxon>Debaryomycetaceae</taxon>
        <taxon>Spathaspora</taxon>
    </lineage>
</organism>
<dbReference type="OrthoDB" id="5954035at2759"/>
<protein>
    <submittedName>
        <fullName evidence="2">Uncharacterized protein</fullName>
    </submittedName>
</protein>
<proteinExistence type="predicted"/>
<dbReference type="Proteomes" id="UP000000709">
    <property type="component" value="Unassembled WGS sequence"/>
</dbReference>
<sequence>MTNTPNNILESAGSSISTTNTSITVRPNQQSTTNNSSNNNNNNTNSNNSNTSLASTYKWVRKLRTLPSNPKSNDFLKLDYIEVNLNNSRKLIANVLKMSHTSQEYTDCLDLQIGGNLVQLTQVKKELDWLDDI</sequence>
<feature type="compositionally biased region" description="Low complexity" evidence="1">
    <location>
        <begin position="14"/>
        <end position="24"/>
    </location>
</feature>
<evidence type="ECO:0000313" key="2">
    <source>
        <dbReference type="EMBL" id="EGW32987.1"/>
    </source>
</evidence>
<dbReference type="OMA" id="IKHELAW"/>
<feature type="compositionally biased region" description="Low complexity" evidence="1">
    <location>
        <begin position="31"/>
        <end position="51"/>
    </location>
</feature>
<dbReference type="HOGENOM" id="CLU_157443_0_0_1"/>
<evidence type="ECO:0000313" key="3">
    <source>
        <dbReference type="Proteomes" id="UP000000709"/>
    </source>
</evidence>
<accession>G3AKT2</accession>